<dbReference type="Gene3D" id="3.40.1830.10">
    <property type="entry name" value="Thermophilic metalloprotease (M29)"/>
    <property type="match status" value="1"/>
</dbReference>
<evidence type="ECO:0000256" key="5">
    <source>
        <dbReference type="ARBA" id="ARBA00022438"/>
    </source>
</evidence>
<evidence type="ECO:0000256" key="8">
    <source>
        <dbReference type="ARBA" id="ARBA00022801"/>
    </source>
</evidence>
<dbReference type="GO" id="GO:0004177">
    <property type="term" value="F:aminopeptidase activity"/>
    <property type="evidence" value="ECO:0007669"/>
    <property type="project" value="UniProtKB-KW"/>
</dbReference>
<evidence type="ECO:0000256" key="3">
    <source>
        <dbReference type="ARBA" id="ARBA00001947"/>
    </source>
</evidence>
<comment type="similarity">
    <text evidence="4">Belongs to the peptidase M29 family.</text>
</comment>
<comment type="cofactor">
    <cofactor evidence="2">
        <name>Mg(2+)</name>
        <dbReference type="ChEBI" id="CHEBI:18420"/>
    </cofactor>
</comment>
<organism evidence="10 12">
    <name type="scientific">Clostridium septicum</name>
    <dbReference type="NCBI Taxonomy" id="1504"/>
    <lineage>
        <taxon>Bacteria</taxon>
        <taxon>Bacillati</taxon>
        <taxon>Bacillota</taxon>
        <taxon>Clostridia</taxon>
        <taxon>Eubacteriales</taxon>
        <taxon>Clostridiaceae</taxon>
        <taxon>Clostridium</taxon>
    </lineage>
</organism>
<dbReference type="GO" id="GO:0006508">
    <property type="term" value="P:proteolysis"/>
    <property type="evidence" value="ECO:0007669"/>
    <property type="project" value="UniProtKB-KW"/>
</dbReference>
<dbReference type="SUPFAM" id="SSF144052">
    <property type="entry name" value="Thermophilic metalloprotease-like"/>
    <property type="match status" value="1"/>
</dbReference>
<gene>
    <name evidence="10" type="ORF">CP523_13695</name>
    <name evidence="11" type="ORF">NH397_06085</name>
</gene>
<evidence type="ECO:0000313" key="13">
    <source>
        <dbReference type="Proteomes" id="UP001055437"/>
    </source>
</evidence>
<evidence type="ECO:0000256" key="1">
    <source>
        <dbReference type="ARBA" id="ARBA00001941"/>
    </source>
</evidence>
<dbReference type="Proteomes" id="UP000280586">
    <property type="component" value="Chromosome"/>
</dbReference>
<evidence type="ECO:0000313" key="10">
    <source>
        <dbReference type="EMBL" id="AYE35397.1"/>
    </source>
</evidence>
<keyword evidence="8 11" id="KW-0378">Hydrolase</keyword>
<evidence type="ECO:0000256" key="6">
    <source>
        <dbReference type="ARBA" id="ARBA00022670"/>
    </source>
</evidence>
<dbReference type="EMBL" id="CP023671">
    <property type="protein sequence ID" value="AYE35397.1"/>
    <property type="molecule type" value="Genomic_DNA"/>
</dbReference>
<keyword evidence="9" id="KW-0482">Metalloprotease</keyword>
<dbReference type="PANTHER" id="PTHR34448">
    <property type="entry name" value="AMINOPEPTIDASE"/>
    <property type="match status" value="1"/>
</dbReference>
<keyword evidence="13" id="KW-1185">Reference proteome</keyword>
<comment type="cofactor">
    <cofactor evidence="3">
        <name>Zn(2+)</name>
        <dbReference type="ChEBI" id="CHEBI:29105"/>
    </cofactor>
</comment>
<dbReference type="InterPro" id="IPR052170">
    <property type="entry name" value="M29_Exopeptidase"/>
</dbReference>
<reference evidence="11" key="2">
    <citation type="submission" date="2022-06" db="EMBL/GenBank/DDBJ databases">
        <authorList>
            <person name="Holder M.E."/>
            <person name="Ajami N.J."/>
            <person name="Petrosino J.F."/>
        </authorList>
    </citation>
    <scope>NUCLEOTIDE SEQUENCE</scope>
    <source>
        <strain evidence="11">RMA 8861</strain>
    </source>
</reference>
<evidence type="ECO:0000256" key="9">
    <source>
        <dbReference type="ARBA" id="ARBA00023049"/>
    </source>
</evidence>
<dbReference type="InterPro" id="IPR000787">
    <property type="entry name" value="Peptidase_M29"/>
</dbReference>
<dbReference type="AlphaFoldDB" id="A0A9N7PLF7"/>
<evidence type="ECO:0000256" key="7">
    <source>
        <dbReference type="ARBA" id="ARBA00022723"/>
    </source>
</evidence>
<keyword evidence="5 10" id="KW-0031">Aminopeptidase</keyword>
<dbReference type="InterPro" id="IPR035097">
    <property type="entry name" value="M29_N-terminal"/>
</dbReference>
<dbReference type="PANTHER" id="PTHR34448:SF3">
    <property type="entry name" value="AMINOPEPTIDASE AMPS"/>
    <property type="match status" value="1"/>
</dbReference>
<reference evidence="10 12" key="1">
    <citation type="submission" date="2017-09" db="EMBL/GenBank/DDBJ databases">
        <authorList>
            <person name="Thomas P."/>
            <person name="Seyboldt C."/>
        </authorList>
    </citation>
    <scope>NUCLEOTIDE SEQUENCE [LARGE SCALE GENOMIC DNA]</scope>
    <source>
        <strain evidence="10 12">DSM 7534</strain>
    </source>
</reference>
<comment type="cofactor">
    <cofactor evidence="1">
        <name>Co(2+)</name>
        <dbReference type="ChEBI" id="CHEBI:48828"/>
    </cofactor>
</comment>
<proteinExistence type="inferred from homology"/>
<name>A0A9N7PLF7_CLOSE</name>
<sequence>MEMEKMLKKYAELAVKKGVNTQENQTVIINSPIECDNFAREIAKAAYNVGAKEVVVHYNDQKLQRIKLENSSIETLSNTPEWLGESYNYYARNGACVISISASDPDAYKGIPVEKISAMQKSRQLALSEYYEYSMANKIRWTVVSIPTEAWAIKIFPNLSKEKAVEKLWEVIFKVVRLDTENPIKAWEEHNKNLREKLTYLNEKKFKKLHFKNNKGTNLTIELPEGHIWLGGSEYCSNGIEFNANMPTEEVFTLPKKDGVNGTVFSSKPLSYSGNLIDEFSLTFKDGKVIDFSAKEGYEVLKELLDSDEGSKYLGEVALVPYDSPISNSNIIFYNTLFDENAACHLAFGKAYPICIEKGTDMSKEEFENHGVNTSIIHVDFMIGTNDLEITGITEDKDSFEIFANGNWAF</sequence>
<dbReference type="KEGG" id="csep:CP523_13695"/>
<dbReference type="GeneID" id="303561738"/>
<keyword evidence="7" id="KW-0479">Metal-binding</keyword>
<dbReference type="Pfam" id="PF02073">
    <property type="entry name" value="Peptidase_M29"/>
    <property type="match status" value="1"/>
</dbReference>
<dbReference type="EMBL" id="CP099799">
    <property type="protein sequence ID" value="USS01992.1"/>
    <property type="molecule type" value="Genomic_DNA"/>
</dbReference>
<dbReference type="PRINTS" id="PR00919">
    <property type="entry name" value="THERMOPTASE"/>
</dbReference>
<dbReference type="Proteomes" id="UP001055437">
    <property type="component" value="Chromosome"/>
</dbReference>
<evidence type="ECO:0000256" key="4">
    <source>
        <dbReference type="ARBA" id="ARBA00008236"/>
    </source>
</evidence>
<protein>
    <submittedName>
        <fullName evidence="10">Aminopeptidase</fullName>
    </submittedName>
</protein>
<dbReference type="RefSeq" id="WP_120140962.1">
    <property type="nucleotide sequence ID" value="NZ_CP023671.1"/>
</dbReference>
<accession>A0A9N7PLF7</accession>
<dbReference type="GO" id="GO:0046872">
    <property type="term" value="F:metal ion binding"/>
    <property type="evidence" value="ECO:0007669"/>
    <property type="project" value="UniProtKB-KW"/>
</dbReference>
<evidence type="ECO:0000256" key="2">
    <source>
        <dbReference type="ARBA" id="ARBA00001946"/>
    </source>
</evidence>
<evidence type="ECO:0000313" key="11">
    <source>
        <dbReference type="EMBL" id="USS01992.1"/>
    </source>
</evidence>
<evidence type="ECO:0000313" key="12">
    <source>
        <dbReference type="Proteomes" id="UP000280586"/>
    </source>
</evidence>
<dbReference type="GO" id="GO:0008237">
    <property type="term" value="F:metallopeptidase activity"/>
    <property type="evidence" value="ECO:0007669"/>
    <property type="project" value="UniProtKB-KW"/>
</dbReference>
<keyword evidence="6" id="KW-0645">Protease</keyword>